<dbReference type="CDD" id="cd02969">
    <property type="entry name" value="PRX_like1"/>
    <property type="match status" value="1"/>
</dbReference>
<evidence type="ECO:0000259" key="1">
    <source>
        <dbReference type="PROSITE" id="PS51352"/>
    </source>
</evidence>
<dbReference type="PANTHER" id="PTHR43640">
    <property type="entry name" value="OS07G0260300 PROTEIN"/>
    <property type="match status" value="1"/>
</dbReference>
<dbReference type="InterPro" id="IPR047262">
    <property type="entry name" value="PRX-like1"/>
</dbReference>
<dbReference type="PROSITE" id="PS51352">
    <property type="entry name" value="THIOREDOXIN_2"/>
    <property type="match status" value="1"/>
</dbReference>
<gene>
    <name evidence="2" type="ORF">K788_0007882</name>
</gene>
<dbReference type="GO" id="GO:0016209">
    <property type="term" value="F:antioxidant activity"/>
    <property type="evidence" value="ECO:0007669"/>
    <property type="project" value="InterPro"/>
</dbReference>
<protein>
    <submittedName>
        <fullName evidence="2">Alkyl hydroperoxide reductase and/or thiol-specific antioxidant family (AhpC/TSA) protein</fullName>
    </submittedName>
</protein>
<dbReference type="Proteomes" id="UP000019146">
    <property type="component" value="Plasmid unnamed"/>
</dbReference>
<dbReference type="GeneID" id="69973163"/>
<dbReference type="InterPro" id="IPR036249">
    <property type="entry name" value="Thioredoxin-like_sf"/>
</dbReference>
<feature type="domain" description="Thioredoxin" evidence="1">
    <location>
        <begin position="8"/>
        <end position="159"/>
    </location>
</feature>
<dbReference type="InterPro" id="IPR013766">
    <property type="entry name" value="Thioredoxin_domain"/>
</dbReference>
<dbReference type="Gene3D" id="3.40.30.10">
    <property type="entry name" value="Glutaredoxin"/>
    <property type="match status" value="1"/>
</dbReference>
<dbReference type="AlphaFoldDB" id="A0A0P0RLC5"/>
<proteinExistence type="predicted"/>
<dbReference type="PANTHER" id="PTHR43640:SF1">
    <property type="entry name" value="THIOREDOXIN-DEPENDENT PEROXIREDOXIN"/>
    <property type="match status" value="1"/>
</dbReference>
<accession>A0A0P0RLC5</accession>
<dbReference type="SUPFAM" id="SSF52833">
    <property type="entry name" value="Thioredoxin-like"/>
    <property type="match status" value="1"/>
</dbReference>
<dbReference type="Pfam" id="PF00578">
    <property type="entry name" value="AhpC-TSA"/>
    <property type="match status" value="1"/>
</dbReference>
<dbReference type="RefSeq" id="WP_035995659.1">
    <property type="nucleotide sequence ID" value="NZ_CP012748.1"/>
</dbReference>
<dbReference type="KEGG" id="bcai:K788_0007882"/>
<geneLocation type="plasmid" evidence="3"/>
<dbReference type="EMBL" id="CP012748">
    <property type="protein sequence ID" value="ALL69611.1"/>
    <property type="molecule type" value="Genomic_DNA"/>
</dbReference>
<evidence type="ECO:0000313" key="3">
    <source>
        <dbReference type="Proteomes" id="UP000019146"/>
    </source>
</evidence>
<keyword evidence="2" id="KW-0614">Plasmid</keyword>
<reference evidence="2 3" key="1">
    <citation type="journal article" date="2014" name="Genome Announc.">
        <title>Draft Genome Sequence of the Haloacid-Degrading Burkholderia caribensis Strain MBA4.</title>
        <authorList>
            <person name="Pan Y."/>
            <person name="Kong K.F."/>
            <person name="Tsang J.S."/>
        </authorList>
    </citation>
    <scope>NUCLEOTIDE SEQUENCE [LARGE SCALE GENOMIC DNA]</scope>
    <source>
        <strain evidence="2 3">MBA4</strain>
        <plasmid evidence="3">Plasmid</plasmid>
    </source>
</reference>
<evidence type="ECO:0000313" key="2">
    <source>
        <dbReference type="EMBL" id="ALL69611.1"/>
    </source>
</evidence>
<dbReference type="GO" id="GO:0016491">
    <property type="term" value="F:oxidoreductase activity"/>
    <property type="evidence" value="ECO:0007669"/>
    <property type="project" value="InterPro"/>
</dbReference>
<organism evidence="2 3">
    <name type="scientific">Paraburkholderia caribensis MBA4</name>
    <dbReference type="NCBI Taxonomy" id="1323664"/>
    <lineage>
        <taxon>Bacteria</taxon>
        <taxon>Pseudomonadati</taxon>
        <taxon>Pseudomonadota</taxon>
        <taxon>Betaproteobacteria</taxon>
        <taxon>Burkholderiales</taxon>
        <taxon>Burkholderiaceae</taxon>
        <taxon>Paraburkholderia</taxon>
    </lineage>
</organism>
<name>A0A0P0RLC5_9BURK</name>
<sequence length="183" mass="20002">MATESPPGELGTAAPAFLLPATDGRTYALADVRGPKGLVVIFMCNHCPYVQAALPGIVRDARDLATLGIGTVGINSNDSMPYPEDSFERMVALSADWQLPFPYLFDETQQVARAYDAACTPEFYGFDAGLLLRYRGRLDASRKNPLPDARRDLFEAMQQIGQTGAAPDTQYPAFGCSIKWKME</sequence>
<dbReference type="InterPro" id="IPR000866">
    <property type="entry name" value="AhpC/TSA"/>
</dbReference>